<protein>
    <submittedName>
        <fullName evidence="6">DoxX family protein</fullName>
    </submittedName>
</protein>
<proteinExistence type="predicted"/>
<keyword evidence="3 5" id="KW-1133">Transmembrane helix</keyword>
<gene>
    <name evidence="6" type="ORF">NPE20_03650</name>
</gene>
<evidence type="ECO:0000256" key="2">
    <source>
        <dbReference type="ARBA" id="ARBA00022692"/>
    </source>
</evidence>
<dbReference type="EMBL" id="JANHOH010000001">
    <property type="protein sequence ID" value="MCQ6957032.1"/>
    <property type="molecule type" value="Genomic_DNA"/>
</dbReference>
<feature type="transmembrane region" description="Helical" evidence="5">
    <location>
        <begin position="58"/>
        <end position="81"/>
    </location>
</feature>
<accession>A0ABT1SXF0</accession>
<evidence type="ECO:0000256" key="1">
    <source>
        <dbReference type="ARBA" id="ARBA00004141"/>
    </source>
</evidence>
<keyword evidence="7" id="KW-1185">Reference proteome</keyword>
<reference evidence="6 7" key="1">
    <citation type="submission" date="2022-07" db="EMBL/GenBank/DDBJ databases">
        <title>Mucilaginibacter sp. JC4.</title>
        <authorList>
            <person name="Le V."/>
            <person name="Ko S.-R."/>
            <person name="Ahn C.-Y."/>
            <person name="Oh H.-M."/>
        </authorList>
    </citation>
    <scope>NUCLEOTIDE SEQUENCE [LARGE SCALE GENOMIC DNA]</scope>
    <source>
        <strain evidence="6 7">JC4</strain>
    </source>
</reference>
<evidence type="ECO:0000313" key="7">
    <source>
        <dbReference type="Proteomes" id="UP001204376"/>
    </source>
</evidence>
<evidence type="ECO:0000313" key="6">
    <source>
        <dbReference type="EMBL" id="MCQ6957032.1"/>
    </source>
</evidence>
<dbReference type="Proteomes" id="UP001204376">
    <property type="component" value="Unassembled WGS sequence"/>
</dbReference>
<feature type="transmembrane region" description="Helical" evidence="5">
    <location>
        <begin position="116"/>
        <end position="137"/>
    </location>
</feature>
<evidence type="ECO:0000256" key="4">
    <source>
        <dbReference type="ARBA" id="ARBA00023136"/>
    </source>
</evidence>
<keyword evidence="2 5" id="KW-0812">Transmembrane</keyword>
<name>A0ABT1SXF0_9SPHI</name>
<organism evidence="6 7">
    <name type="scientific">Mucilaginibacter aquariorum</name>
    <dbReference type="NCBI Taxonomy" id="2967225"/>
    <lineage>
        <taxon>Bacteria</taxon>
        <taxon>Pseudomonadati</taxon>
        <taxon>Bacteroidota</taxon>
        <taxon>Sphingobacteriia</taxon>
        <taxon>Sphingobacteriales</taxon>
        <taxon>Sphingobacteriaceae</taxon>
        <taxon>Mucilaginibacter</taxon>
    </lineage>
</organism>
<evidence type="ECO:0000256" key="5">
    <source>
        <dbReference type="SAM" id="Phobius"/>
    </source>
</evidence>
<sequence>MNIINKVENWGDVHHPKILDLIRVLLGAALISKAWIMLEKFPYIKDLLITETRMEVSASAIALILNCAIYSYFIGGALILLGLQTRAAALIGMPVTVASIFFVNILAPFMNAEISIVALQIALLFQFVIIGSGPLSLDRFTDSMKFSDKYNP</sequence>
<keyword evidence="4 5" id="KW-0472">Membrane</keyword>
<dbReference type="InterPro" id="IPR032808">
    <property type="entry name" value="DoxX"/>
</dbReference>
<feature type="transmembrane region" description="Helical" evidence="5">
    <location>
        <begin position="88"/>
        <end position="110"/>
    </location>
</feature>
<comment type="subcellular location">
    <subcellularLocation>
        <location evidence="1">Membrane</location>
        <topology evidence="1">Multi-pass membrane protein</topology>
    </subcellularLocation>
</comment>
<dbReference type="Pfam" id="PF07681">
    <property type="entry name" value="DoxX"/>
    <property type="match status" value="1"/>
</dbReference>
<evidence type="ECO:0000256" key="3">
    <source>
        <dbReference type="ARBA" id="ARBA00022989"/>
    </source>
</evidence>
<feature type="transmembrane region" description="Helical" evidence="5">
    <location>
        <begin position="21"/>
        <end position="38"/>
    </location>
</feature>
<comment type="caution">
    <text evidence="6">The sequence shown here is derived from an EMBL/GenBank/DDBJ whole genome shotgun (WGS) entry which is preliminary data.</text>
</comment>
<dbReference type="RefSeq" id="WP_256537242.1">
    <property type="nucleotide sequence ID" value="NZ_JANHOH010000001.1"/>
</dbReference>